<keyword evidence="3" id="KW-0862">Zinc</keyword>
<dbReference type="EMBL" id="QGNW01000077">
    <property type="protein sequence ID" value="RVX01173.1"/>
    <property type="molecule type" value="Genomic_DNA"/>
</dbReference>
<feature type="domain" description="CCHC-type" evidence="6">
    <location>
        <begin position="1196"/>
        <end position="1211"/>
    </location>
</feature>
<proteinExistence type="predicted"/>
<dbReference type="Proteomes" id="UP000288805">
    <property type="component" value="Unassembled WGS sequence"/>
</dbReference>
<dbReference type="InterPro" id="IPR036875">
    <property type="entry name" value="Znf_CCHC_sf"/>
</dbReference>
<evidence type="ECO:0000256" key="1">
    <source>
        <dbReference type="ARBA" id="ARBA00022723"/>
    </source>
</evidence>
<dbReference type="InterPro" id="IPR004330">
    <property type="entry name" value="FAR1_DNA_bnd_dom"/>
</dbReference>
<evidence type="ECO:0000313" key="9">
    <source>
        <dbReference type="Proteomes" id="UP000288805"/>
    </source>
</evidence>
<name>A0A438IWQ7_VITVI</name>
<feature type="coiled-coil region" evidence="5">
    <location>
        <begin position="1127"/>
        <end position="1154"/>
    </location>
</feature>
<reference evidence="8 9" key="1">
    <citation type="journal article" date="2018" name="PLoS Genet.">
        <title>Population sequencing reveals clonal diversity and ancestral inbreeding in the grapevine cultivar Chardonnay.</title>
        <authorList>
            <person name="Roach M.J."/>
            <person name="Johnson D.L."/>
            <person name="Bohlmann J."/>
            <person name="van Vuuren H.J."/>
            <person name="Jones S.J."/>
            <person name="Pretorius I.S."/>
            <person name="Schmidt S.A."/>
            <person name="Borneman A.R."/>
        </authorList>
    </citation>
    <scope>NUCLEOTIDE SEQUENCE [LARGE SCALE GENOMIC DNA]</scope>
    <source>
        <strain evidence="9">cv. Chardonnay</strain>
        <tissue evidence="8">Leaf</tissue>
    </source>
</reference>
<evidence type="ECO:0000256" key="3">
    <source>
        <dbReference type="ARBA" id="ARBA00022833"/>
    </source>
</evidence>
<dbReference type="PANTHER" id="PTHR47718">
    <property type="entry name" value="OS01G0519700 PROTEIN"/>
    <property type="match status" value="1"/>
</dbReference>
<evidence type="ECO:0000256" key="2">
    <source>
        <dbReference type="ARBA" id="ARBA00022771"/>
    </source>
</evidence>
<organism evidence="8 9">
    <name type="scientific">Vitis vinifera</name>
    <name type="common">Grape</name>
    <dbReference type="NCBI Taxonomy" id="29760"/>
    <lineage>
        <taxon>Eukaryota</taxon>
        <taxon>Viridiplantae</taxon>
        <taxon>Streptophyta</taxon>
        <taxon>Embryophyta</taxon>
        <taxon>Tracheophyta</taxon>
        <taxon>Spermatophyta</taxon>
        <taxon>Magnoliopsida</taxon>
        <taxon>eudicotyledons</taxon>
        <taxon>Gunneridae</taxon>
        <taxon>Pentapetalae</taxon>
        <taxon>rosids</taxon>
        <taxon>Vitales</taxon>
        <taxon>Vitaceae</taxon>
        <taxon>Viteae</taxon>
        <taxon>Vitis</taxon>
    </lineage>
</organism>
<evidence type="ECO:0000313" key="8">
    <source>
        <dbReference type="EMBL" id="RVX01173.1"/>
    </source>
</evidence>
<comment type="caution">
    <text evidence="8">The sequence shown here is derived from an EMBL/GenBank/DDBJ whole genome shotgun (WGS) entry which is preliminary data.</text>
</comment>
<dbReference type="Pfam" id="PF10551">
    <property type="entry name" value="MULE"/>
    <property type="match status" value="1"/>
</dbReference>
<dbReference type="GO" id="GO:0003676">
    <property type="term" value="F:nucleic acid binding"/>
    <property type="evidence" value="ECO:0007669"/>
    <property type="project" value="InterPro"/>
</dbReference>
<keyword evidence="1" id="KW-0479">Metal-binding</keyword>
<keyword evidence="2 4" id="KW-0863">Zinc-finger</keyword>
<dbReference type="SMART" id="SM00575">
    <property type="entry name" value="ZnF_PMZ"/>
    <property type="match status" value="1"/>
</dbReference>
<dbReference type="InterPro" id="IPR001878">
    <property type="entry name" value="Znf_CCHC"/>
</dbReference>
<evidence type="ECO:0000256" key="4">
    <source>
        <dbReference type="PROSITE-ProRule" id="PRU00047"/>
    </source>
</evidence>
<dbReference type="GO" id="GO:0008270">
    <property type="term" value="F:zinc ion binding"/>
    <property type="evidence" value="ECO:0007669"/>
    <property type="project" value="UniProtKB-KW"/>
</dbReference>
<evidence type="ECO:0000259" key="6">
    <source>
        <dbReference type="PROSITE" id="PS50158"/>
    </source>
</evidence>
<accession>A0A438IWQ7</accession>
<keyword evidence="5" id="KW-0175">Coiled coil</keyword>
<evidence type="ECO:0000256" key="5">
    <source>
        <dbReference type="SAM" id="Coils"/>
    </source>
</evidence>
<protein>
    <submittedName>
        <fullName evidence="8">Protein FAR1-related sequence 5</fullName>
    </submittedName>
</protein>
<dbReference type="PROSITE" id="PS50158">
    <property type="entry name" value="ZF_CCHC"/>
    <property type="match status" value="1"/>
</dbReference>
<gene>
    <name evidence="8" type="primary">FRS5_41</name>
    <name evidence="8" type="ORF">CK203_036167</name>
</gene>
<dbReference type="InterPro" id="IPR007527">
    <property type="entry name" value="Znf_SWIM"/>
</dbReference>
<dbReference type="PROSITE" id="PS50966">
    <property type="entry name" value="ZF_SWIM"/>
    <property type="match status" value="1"/>
</dbReference>
<dbReference type="Pfam" id="PF03101">
    <property type="entry name" value="FAR1"/>
    <property type="match status" value="1"/>
</dbReference>
<evidence type="ECO:0000259" key="7">
    <source>
        <dbReference type="PROSITE" id="PS50966"/>
    </source>
</evidence>
<dbReference type="SUPFAM" id="SSF57756">
    <property type="entry name" value="Retrovirus zinc finger-like domains"/>
    <property type="match status" value="1"/>
</dbReference>
<sequence length="1289" mass="145205">MNFLREGTNFKGGYELSKVWYELSKGGYELSKGGYELSKGGYELSKGGYELSKGGYELSKEGRVRTFYKLSKGGYELSKGGYELSKGGYELSKEGVPELSKGRYELSKGGYELSKGGYELSKGGYELSKGGYELSKGGYELSKEGELSKGGYEFLRGGYELSKGGYELSKEGNFLREGTNFLRGGYELSKGGYELSKGGYELSKGGYELSKGGYELSKGGYELSKGGYELSKEGYELSKGAGYELSKGGYELSKGGYELSKGGYELSKGGYELSKGGYELSKGGYELSKGGYELSKGGYELSKGGYELSKGGYELSKGGYELSKGGYELSKGGYELSKGGYELSKGGYELSKGGYELSKGGYELSKGGYELSKGGYELSKGGYELSKGGYELSKGGYELSKGGYELSKGGYELSKEGGYELSKGGYELSKGGYELSKGGYELSKGGYELSKGGYELCKGGYELSKGGYELSKGGYELSKGGFFIDTMDKGKEKEFIIDLNDEDFDYQYDSIVKTESDEEAILVSDKIFNDLTVEDIWKMEFSSVEEAEEFYNLFAKVTGFSVRKDDVKRDKNQNIVSRKWVCSKEGYRHRVCLENENRKREPKAVTRVGCEATFRIGFNKQMNKWVVKEFMADHNHPLVEQKNVQFLRSHRVIKNADKAQLNAMRGVGIGTSQIMDYMVQQSGGYNNVGFTKKDLYNHVDADRRVHLRDGDAEGALAYLCGKSEMDPSFYYKYNVDEDNHLANLFWADSTSKLDYSCFGDVLAFDTTYRTNAYKKPLVILVGINHHHQTIVFGSALLVDESVSTYTWVLETFLDAMNNKKPLSVITDGDKAMRKAIKRIFPDSCHRLCAWHIQRNAFTNVHVKDFTNHFSKCMFMEGTVEEFECAWNDMLEMFNLHGHKWVTDIYAKRSRWAEAYLRGHFFAGMKSTQRCESMNAYLNRFLKTRLKLFEFVKHFDRALSRIRHNEAKAEFETHHSSAVLTTKLYALEKYAGTVFTRQSFLKFRDEMKNAELFFSVSTENHGGYRVHTLTKFRSPDKIWKVCYGNSDRSMKCTCMMFESVGFPCPHMIVVMKIEHLEEIPETCIMKRWSKLAKETVQVHHDNESQGDATNIIRYGALSSMCSRMSYFASQSEKAFKEARCEIQRLTCQMEELCKNSVEESEREDLKATKHHVRDPIIVKTKGNPGNLKDKFKKPRHCGKCKKVGHTVRKCPEFVNTHNAFINIEDSIEDMGDMPSLLNHNMEGGSRHGTNEFSQNTTLGTFQNGPETSLNDSWLGLHPPNYFTNQVRVIE</sequence>
<dbReference type="InterPro" id="IPR018289">
    <property type="entry name" value="MULE_transposase_dom"/>
</dbReference>
<dbReference type="InterPro" id="IPR006564">
    <property type="entry name" value="Znf_PMZ"/>
</dbReference>
<feature type="domain" description="SWIM-type" evidence="7">
    <location>
        <begin position="1038"/>
        <end position="1074"/>
    </location>
</feature>
<dbReference type="PANTHER" id="PTHR47718:SF15">
    <property type="entry name" value="PROTEIN FAR1-RELATED SEQUENCE 5-LIKE"/>
    <property type="match status" value="1"/>
</dbReference>